<dbReference type="EMBL" id="FNDS01000001">
    <property type="protein sequence ID" value="SDH50654.1"/>
    <property type="molecule type" value="Genomic_DNA"/>
</dbReference>
<name>A0A1G8CZ82_9PSED</name>
<protein>
    <submittedName>
        <fullName evidence="2">Transmembrane transcriptional regulator (Anti-sigma factor RsiW)</fullName>
    </submittedName>
</protein>
<sequence>MSEMIPSENDLHAYVDDQLDASRRQWIETWLANHPEDARRVEGWKRDAQQLRAALAVGALPAPAAALDPARIRQRLRSRRLSRLAVAASLLLALGIGGLGGWQAREMNLAGGEAPMRDAVQAYRLFATDGSGMRLDTGAGENLDVWLGRYLEHASLPADLGRLGLRAVGARLLATEEGAAALLVYQDPQGRRLSVFIRPPGATHRKLPRGERHDGELLTRYWSQGDYNYALVARRDDPQSEQLGQLFGF</sequence>
<dbReference type="RefSeq" id="WP_090261127.1">
    <property type="nucleotide sequence ID" value="NZ_FNDS01000001.1"/>
</dbReference>
<keyword evidence="1" id="KW-0472">Membrane</keyword>
<dbReference type="AlphaFoldDB" id="A0A1G8CZ82"/>
<dbReference type="OrthoDB" id="9152892at2"/>
<organism evidence="2 3">
    <name type="scientific">Pseudomonas panipatensis</name>
    <dbReference type="NCBI Taxonomy" id="428992"/>
    <lineage>
        <taxon>Bacteria</taxon>
        <taxon>Pseudomonadati</taxon>
        <taxon>Pseudomonadota</taxon>
        <taxon>Gammaproteobacteria</taxon>
        <taxon>Pseudomonadales</taxon>
        <taxon>Pseudomonadaceae</taxon>
        <taxon>Pseudomonas</taxon>
    </lineage>
</organism>
<reference evidence="3" key="1">
    <citation type="submission" date="2016-10" db="EMBL/GenBank/DDBJ databases">
        <authorList>
            <person name="Varghese N."/>
            <person name="Submissions S."/>
        </authorList>
    </citation>
    <scope>NUCLEOTIDE SEQUENCE [LARGE SCALE GENOMIC DNA]</scope>
    <source>
        <strain evidence="3">CCM 7469</strain>
    </source>
</reference>
<feature type="transmembrane region" description="Helical" evidence="1">
    <location>
        <begin position="81"/>
        <end position="102"/>
    </location>
</feature>
<evidence type="ECO:0000256" key="1">
    <source>
        <dbReference type="SAM" id="Phobius"/>
    </source>
</evidence>
<keyword evidence="1 2" id="KW-0812">Transmembrane</keyword>
<evidence type="ECO:0000313" key="3">
    <source>
        <dbReference type="Proteomes" id="UP000199636"/>
    </source>
</evidence>
<dbReference type="STRING" id="428992.SAMN05216272_101840"/>
<gene>
    <name evidence="2" type="ORF">SAMN05216272_101840</name>
</gene>
<evidence type="ECO:0000313" key="2">
    <source>
        <dbReference type="EMBL" id="SDH50654.1"/>
    </source>
</evidence>
<keyword evidence="3" id="KW-1185">Reference proteome</keyword>
<keyword evidence="1" id="KW-1133">Transmembrane helix</keyword>
<dbReference type="Proteomes" id="UP000199636">
    <property type="component" value="Unassembled WGS sequence"/>
</dbReference>
<proteinExistence type="predicted"/>
<accession>A0A1G8CZ82</accession>